<dbReference type="AlphaFoldDB" id="A0A840BQI8"/>
<dbReference type="EMBL" id="JACIEN010000001">
    <property type="protein sequence ID" value="MBB4015240.1"/>
    <property type="molecule type" value="Genomic_DNA"/>
</dbReference>
<gene>
    <name evidence="1" type="ORF">GGR16_000246</name>
</gene>
<dbReference type="Proteomes" id="UP000577362">
    <property type="component" value="Unassembled WGS sequence"/>
</dbReference>
<name>A0A840BQI8_9HYPH</name>
<proteinExistence type="predicted"/>
<comment type="caution">
    <text evidence="1">The sequence shown here is derived from an EMBL/GenBank/DDBJ whole genome shotgun (WGS) entry which is preliminary data.</text>
</comment>
<evidence type="ECO:0000313" key="1">
    <source>
        <dbReference type="EMBL" id="MBB4015240.1"/>
    </source>
</evidence>
<reference evidence="1 2" key="1">
    <citation type="submission" date="2020-08" db="EMBL/GenBank/DDBJ databases">
        <title>Genomic Encyclopedia of Type Strains, Phase IV (KMG-IV): sequencing the most valuable type-strain genomes for metagenomic binning, comparative biology and taxonomic classification.</title>
        <authorList>
            <person name="Goeker M."/>
        </authorList>
    </citation>
    <scope>NUCLEOTIDE SEQUENCE [LARGE SCALE GENOMIC DNA]</scope>
    <source>
        <strain evidence="1 2">DSM 103737</strain>
    </source>
</reference>
<sequence length="76" mass="8845">MTVFLPTDGGPIGWAPRRENPAVTRWDERTLLPRLWSARRQLAHNRQLWRLCSRVAFKPTYHVLLGLIQPVESKIA</sequence>
<accession>A0A840BQI8</accession>
<protein>
    <submittedName>
        <fullName evidence="1">Uncharacterized protein</fullName>
    </submittedName>
</protein>
<evidence type="ECO:0000313" key="2">
    <source>
        <dbReference type="Proteomes" id="UP000577362"/>
    </source>
</evidence>
<organism evidence="1 2">
    <name type="scientific">Chelatococcus caeni</name>
    <dbReference type="NCBI Taxonomy" id="1348468"/>
    <lineage>
        <taxon>Bacteria</taxon>
        <taxon>Pseudomonadati</taxon>
        <taxon>Pseudomonadota</taxon>
        <taxon>Alphaproteobacteria</taxon>
        <taxon>Hyphomicrobiales</taxon>
        <taxon>Chelatococcaceae</taxon>
        <taxon>Chelatococcus</taxon>
    </lineage>
</organism>
<keyword evidence="2" id="KW-1185">Reference proteome</keyword>